<evidence type="ECO:0000256" key="7">
    <source>
        <dbReference type="ARBA" id="ARBA00068193"/>
    </source>
</evidence>
<dbReference type="NCBIfam" id="NF008139">
    <property type="entry name" value="PRK10887.1"/>
    <property type="match status" value="1"/>
</dbReference>
<comment type="catalytic activity">
    <reaction evidence="8 10">
        <text>alpha-D-glucosamine 1-phosphate = D-glucosamine 6-phosphate</text>
        <dbReference type="Rhea" id="RHEA:23424"/>
        <dbReference type="ChEBI" id="CHEBI:58516"/>
        <dbReference type="ChEBI" id="CHEBI:58725"/>
        <dbReference type="EC" id="5.4.2.10"/>
    </reaction>
</comment>
<dbReference type="GO" id="GO:0008966">
    <property type="term" value="F:phosphoglucosamine mutase activity"/>
    <property type="evidence" value="ECO:0007669"/>
    <property type="project" value="UniProtKB-UniRule"/>
</dbReference>
<dbReference type="PROSITE" id="PS00710">
    <property type="entry name" value="PGM_PMM"/>
    <property type="match status" value="1"/>
</dbReference>
<dbReference type="Pfam" id="PF02879">
    <property type="entry name" value="PGM_PMM_II"/>
    <property type="match status" value="1"/>
</dbReference>
<evidence type="ECO:0000256" key="1">
    <source>
        <dbReference type="ARBA" id="ARBA00010231"/>
    </source>
</evidence>
<evidence type="ECO:0000256" key="9">
    <source>
        <dbReference type="RuleBase" id="RU004326"/>
    </source>
</evidence>
<dbReference type="InterPro" id="IPR005846">
    <property type="entry name" value="A-D-PHexomutase_a/b/a-III"/>
</dbReference>
<dbReference type="GO" id="GO:0005829">
    <property type="term" value="C:cytosol"/>
    <property type="evidence" value="ECO:0007669"/>
    <property type="project" value="TreeGrafter"/>
</dbReference>
<dbReference type="InterPro" id="IPR005845">
    <property type="entry name" value="A-D-PHexomutase_a/b/a-II"/>
</dbReference>
<dbReference type="FunFam" id="3.40.120.10:FF:000002">
    <property type="entry name" value="Phosphoglucosamine mutase"/>
    <property type="match status" value="1"/>
</dbReference>
<evidence type="ECO:0000256" key="4">
    <source>
        <dbReference type="ARBA" id="ARBA00022842"/>
    </source>
</evidence>
<dbReference type="InterPro" id="IPR036900">
    <property type="entry name" value="A-D-PHexomutase_C_sf"/>
</dbReference>
<evidence type="ECO:0000256" key="6">
    <source>
        <dbReference type="ARBA" id="ARBA00066330"/>
    </source>
</evidence>
<dbReference type="AlphaFoldDB" id="A0A0X8JNK8"/>
<comment type="similarity">
    <text evidence="1 8 9">Belongs to the phosphohexose mutase family.</text>
</comment>
<keyword evidence="5 8" id="KW-0413">Isomerase</keyword>
<dbReference type="GO" id="GO:0000287">
    <property type="term" value="F:magnesium ion binding"/>
    <property type="evidence" value="ECO:0007669"/>
    <property type="project" value="UniProtKB-UniRule"/>
</dbReference>
<keyword evidence="2 8" id="KW-0597">Phosphoprotein</keyword>
<evidence type="ECO:0000259" key="14">
    <source>
        <dbReference type="Pfam" id="PF02880"/>
    </source>
</evidence>
<proteinExistence type="inferred from homology"/>
<accession>A0A0X8JNK8</accession>
<protein>
    <recommendedName>
        <fullName evidence="7 8">Phosphoglucosamine mutase</fullName>
        <ecNumber evidence="6 8">5.4.2.10</ecNumber>
    </recommendedName>
</protein>
<feature type="domain" description="Alpha-D-phosphohexomutase alpha/beta/alpha" evidence="12">
    <location>
        <begin position="3"/>
        <end position="137"/>
    </location>
</feature>
<reference evidence="16" key="1">
    <citation type="submission" date="2016-02" db="EMBL/GenBank/DDBJ databases">
        <authorList>
            <person name="Holder M.E."/>
            <person name="Ajami N.J."/>
            <person name="Petrosino J.F."/>
        </authorList>
    </citation>
    <scope>NUCLEOTIDE SEQUENCE [LARGE SCALE GENOMIC DNA]</scope>
    <source>
        <strain evidence="16">DSM 12838</strain>
    </source>
</reference>
<dbReference type="PANTHER" id="PTHR42946">
    <property type="entry name" value="PHOSPHOHEXOSE MUTASE"/>
    <property type="match status" value="1"/>
</dbReference>
<feature type="binding site" evidence="8">
    <location>
        <position position="243"/>
    </location>
    <ligand>
        <name>Mg(2+)</name>
        <dbReference type="ChEBI" id="CHEBI:18420"/>
    </ligand>
</feature>
<feature type="domain" description="Alpha-D-phosphohexomutase alpha/beta/alpha" evidence="13">
    <location>
        <begin position="160"/>
        <end position="256"/>
    </location>
</feature>
<dbReference type="Pfam" id="PF00408">
    <property type="entry name" value="PGM_PMM_IV"/>
    <property type="match status" value="1"/>
</dbReference>
<dbReference type="SUPFAM" id="SSF53738">
    <property type="entry name" value="Phosphoglucomutase, first 3 domains"/>
    <property type="match status" value="3"/>
</dbReference>
<dbReference type="GO" id="GO:0009252">
    <property type="term" value="P:peptidoglycan biosynthetic process"/>
    <property type="evidence" value="ECO:0007669"/>
    <property type="project" value="UniProtKB-ARBA"/>
</dbReference>
<keyword evidence="4 8" id="KW-0460">Magnesium</keyword>
<dbReference type="PANTHER" id="PTHR42946:SF1">
    <property type="entry name" value="PHOSPHOGLUCOMUTASE (ALPHA-D-GLUCOSE-1,6-BISPHOSPHATE-DEPENDENT)"/>
    <property type="match status" value="1"/>
</dbReference>
<evidence type="ECO:0000313" key="16">
    <source>
        <dbReference type="Proteomes" id="UP000063964"/>
    </source>
</evidence>
<dbReference type="Gene3D" id="3.30.310.50">
    <property type="entry name" value="Alpha-D-phosphohexomutase, C-terminal domain"/>
    <property type="match status" value="1"/>
</dbReference>
<dbReference type="InterPro" id="IPR050060">
    <property type="entry name" value="Phosphoglucosamine_mutase"/>
</dbReference>
<dbReference type="Pfam" id="PF02878">
    <property type="entry name" value="PGM_PMM_I"/>
    <property type="match status" value="1"/>
</dbReference>
<keyword evidence="16" id="KW-1185">Reference proteome</keyword>
<dbReference type="NCBIfam" id="TIGR01455">
    <property type="entry name" value="glmM"/>
    <property type="match status" value="1"/>
</dbReference>
<dbReference type="CDD" id="cd05802">
    <property type="entry name" value="GlmM"/>
    <property type="match status" value="1"/>
</dbReference>
<keyword evidence="3 8" id="KW-0479">Metal-binding</keyword>
<comment type="cofactor">
    <cofactor evidence="8">
        <name>Mg(2+)</name>
        <dbReference type="ChEBI" id="CHEBI:18420"/>
    </cofactor>
    <text evidence="8">Binds 1 Mg(2+) ion per subunit.</text>
</comment>
<feature type="binding site" evidence="8">
    <location>
        <position position="245"/>
    </location>
    <ligand>
        <name>Mg(2+)</name>
        <dbReference type="ChEBI" id="CHEBI:18420"/>
    </ligand>
</feature>
<feature type="active site" description="Phosphoserine intermediate" evidence="8">
    <location>
        <position position="101"/>
    </location>
</feature>
<dbReference type="STRING" id="888061.AXF15_02105"/>
<feature type="domain" description="Alpha-D-phosphohexomutase alpha/beta/alpha" evidence="14">
    <location>
        <begin position="260"/>
        <end position="372"/>
    </location>
</feature>
<dbReference type="GO" id="GO:0006048">
    <property type="term" value="P:UDP-N-acetylglucosamine biosynthetic process"/>
    <property type="evidence" value="ECO:0007669"/>
    <property type="project" value="TreeGrafter"/>
</dbReference>
<comment type="PTM">
    <text evidence="8">Activated by phosphorylation.</text>
</comment>
<dbReference type="EC" id="5.4.2.10" evidence="6 8"/>
<dbReference type="InterPro" id="IPR005844">
    <property type="entry name" value="A-D-PHexomutase_a/b/a-I"/>
</dbReference>
<dbReference type="InterPro" id="IPR005843">
    <property type="entry name" value="A-D-PHexomutase_C"/>
</dbReference>
<evidence type="ECO:0000256" key="2">
    <source>
        <dbReference type="ARBA" id="ARBA00022553"/>
    </source>
</evidence>
<dbReference type="EMBL" id="CP014230">
    <property type="protein sequence ID" value="AMD92017.1"/>
    <property type="molecule type" value="Genomic_DNA"/>
</dbReference>
<dbReference type="InterPro" id="IPR016066">
    <property type="entry name" value="A-D-PHexomutase_CS"/>
</dbReference>
<feature type="modified residue" description="Phosphoserine" evidence="8">
    <location>
        <position position="101"/>
    </location>
</feature>
<name>A0A0X8JNK8_9BACT</name>
<feature type="binding site" description="via phosphate group" evidence="8">
    <location>
        <position position="101"/>
    </location>
    <ligand>
        <name>Mg(2+)</name>
        <dbReference type="ChEBI" id="CHEBI:18420"/>
    </ligand>
</feature>
<dbReference type="Pfam" id="PF02880">
    <property type="entry name" value="PGM_PMM_III"/>
    <property type="match status" value="1"/>
</dbReference>
<dbReference type="OrthoDB" id="9806956at2"/>
<evidence type="ECO:0000259" key="13">
    <source>
        <dbReference type="Pfam" id="PF02879"/>
    </source>
</evidence>
<feature type="binding site" evidence="8">
    <location>
        <position position="247"/>
    </location>
    <ligand>
        <name>Mg(2+)</name>
        <dbReference type="ChEBI" id="CHEBI:18420"/>
    </ligand>
</feature>
<gene>
    <name evidence="8 15" type="primary">glmM</name>
    <name evidence="15" type="ORF">AXF15_02105</name>
</gene>
<dbReference type="Proteomes" id="UP000063964">
    <property type="component" value="Chromosome"/>
</dbReference>
<feature type="domain" description="Alpha-D-phosphohexomutase C-terminal" evidence="11">
    <location>
        <begin position="376"/>
        <end position="441"/>
    </location>
</feature>
<dbReference type="FunFam" id="3.40.120.10:FF:000001">
    <property type="entry name" value="Phosphoglucosamine mutase"/>
    <property type="match status" value="1"/>
</dbReference>
<dbReference type="KEGG" id="doa:AXF15_02105"/>
<dbReference type="InterPro" id="IPR016055">
    <property type="entry name" value="A-D-PHexomutase_a/b/a-I/II/III"/>
</dbReference>
<evidence type="ECO:0000256" key="5">
    <source>
        <dbReference type="ARBA" id="ARBA00023235"/>
    </source>
</evidence>
<comment type="function">
    <text evidence="8 10">Catalyzes the conversion of glucosamine-6-phosphate to glucosamine-1-phosphate.</text>
</comment>
<evidence type="ECO:0000259" key="11">
    <source>
        <dbReference type="Pfam" id="PF00408"/>
    </source>
</evidence>
<dbReference type="Gene3D" id="3.40.120.10">
    <property type="entry name" value="Alpha-D-Glucose-1,6-Bisphosphate, subunit A, domain 3"/>
    <property type="match status" value="3"/>
</dbReference>
<dbReference type="SUPFAM" id="SSF55957">
    <property type="entry name" value="Phosphoglucomutase, C-terminal domain"/>
    <property type="match status" value="1"/>
</dbReference>
<evidence type="ECO:0000256" key="3">
    <source>
        <dbReference type="ARBA" id="ARBA00022723"/>
    </source>
</evidence>
<dbReference type="GO" id="GO:0004615">
    <property type="term" value="F:phosphomannomutase activity"/>
    <property type="evidence" value="ECO:0007669"/>
    <property type="project" value="TreeGrafter"/>
</dbReference>
<dbReference type="RefSeq" id="WP_066602653.1">
    <property type="nucleotide sequence ID" value="NZ_CP014230.1"/>
</dbReference>
<organism evidence="15 16">
    <name type="scientific">Desulfomicrobium orale DSM 12838</name>
    <dbReference type="NCBI Taxonomy" id="888061"/>
    <lineage>
        <taxon>Bacteria</taxon>
        <taxon>Pseudomonadati</taxon>
        <taxon>Thermodesulfobacteriota</taxon>
        <taxon>Desulfovibrionia</taxon>
        <taxon>Desulfovibrionales</taxon>
        <taxon>Desulfomicrobiaceae</taxon>
        <taxon>Desulfomicrobium</taxon>
    </lineage>
</organism>
<evidence type="ECO:0000256" key="10">
    <source>
        <dbReference type="RuleBase" id="RU004327"/>
    </source>
</evidence>
<evidence type="ECO:0000256" key="8">
    <source>
        <dbReference type="HAMAP-Rule" id="MF_01554"/>
    </source>
</evidence>
<evidence type="ECO:0000313" key="15">
    <source>
        <dbReference type="EMBL" id="AMD92017.1"/>
    </source>
</evidence>
<dbReference type="InterPro" id="IPR005841">
    <property type="entry name" value="Alpha-D-phosphohexomutase_SF"/>
</dbReference>
<dbReference type="HAMAP" id="MF_01554_B">
    <property type="entry name" value="GlmM_B"/>
    <property type="match status" value="1"/>
</dbReference>
<dbReference type="PRINTS" id="PR00509">
    <property type="entry name" value="PGMPMM"/>
</dbReference>
<dbReference type="InterPro" id="IPR006352">
    <property type="entry name" value="GlmM_bact"/>
</dbReference>
<dbReference type="GO" id="GO:0005975">
    <property type="term" value="P:carbohydrate metabolic process"/>
    <property type="evidence" value="ECO:0007669"/>
    <property type="project" value="InterPro"/>
</dbReference>
<evidence type="ECO:0000259" key="12">
    <source>
        <dbReference type="Pfam" id="PF02878"/>
    </source>
</evidence>
<sequence length="449" mass="49179">MGRLFGTDGVRGRVNMYPMQPELVVRLGLAAGQYFRKGDKRHRVVIGKDTRLSGYVFESALTAGFCAAGMDVFLVGPLPTPAISFLTRSMRADLGVVISASHNPYMDNGIKFFDKDGFKLPDQVENEMAEMITSPDFSWDYPASNQVGRARKIQDSPGRYIVELKHSFPAGMTLDGLRIVLDCANGASYRVAPLIFEELGAEVFSLGVDPDGLNINKGCGSLHPELVAAKVREHRADIGLALDGDADRLIVVNERGKVLDGDQIMAVCAGDMLDRGTLPSKTLVATVMSNMALEVFMNERGGQLVRTRVGDRYVVEEMRRGGYVLGGEQSGHMVFMEHSTTGDGILAALQLLRVMVGRQRPISEIAGLLEPYPQKLANVWVKKKVPFEEVPDIQDAVHRAEEKLGKTGRVLLRYSGTEALARIMVEAQDQNLVDELCAELVQTVEHGLS</sequence>
<dbReference type="FunFam" id="3.30.310.50:FF:000001">
    <property type="entry name" value="Phosphoglucosamine mutase"/>
    <property type="match status" value="1"/>
</dbReference>